<dbReference type="Gene3D" id="3.40.830.10">
    <property type="entry name" value="LigB-like"/>
    <property type="match status" value="1"/>
</dbReference>
<proteinExistence type="predicted"/>
<gene>
    <name evidence="2" type="ORF">GHK86_03705</name>
</gene>
<protein>
    <submittedName>
        <fullName evidence="2">Catechol 1,2-dioxygenase</fullName>
    </submittedName>
</protein>
<dbReference type="SUPFAM" id="SSF53213">
    <property type="entry name" value="LigB-like"/>
    <property type="match status" value="1"/>
</dbReference>
<dbReference type="Proteomes" id="UP000437736">
    <property type="component" value="Unassembled WGS sequence"/>
</dbReference>
<feature type="domain" description="Extradiol ring-cleavage dioxygenase class III enzyme subunit B" evidence="1">
    <location>
        <begin position="9"/>
        <end position="265"/>
    </location>
</feature>
<name>A0ABW9QPT7_9ACTN</name>
<dbReference type="InterPro" id="IPR004183">
    <property type="entry name" value="Xdiol_dOase_suB"/>
</dbReference>
<dbReference type="EMBL" id="WJHE01000151">
    <property type="protein sequence ID" value="MST31832.1"/>
    <property type="molecule type" value="Genomic_DNA"/>
</dbReference>
<reference evidence="2 3" key="1">
    <citation type="submission" date="2019-11" db="EMBL/GenBank/DDBJ databases">
        <title>Acidiferrimicrobium australis gen. nov., sp. nov., an acidophilic and obligately heterotrophic, member of the Actinobacteria that catalyses dissimilatory oxido- reduction of iron isolated from metal-rich acidic water in Chile.</title>
        <authorList>
            <person name="Gonzalez D."/>
            <person name="Huber K."/>
            <person name="Hedrich S."/>
            <person name="Rojas-Villalobos C."/>
            <person name="Quatrini R."/>
            <person name="Dinamarca M.A."/>
            <person name="Schwarz A."/>
            <person name="Canales C."/>
            <person name="Nancucheo I."/>
        </authorList>
    </citation>
    <scope>NUCLEOTIDE SEQUENCE [LARGE SCALE GENOMIC DNA]</scope>
    <source>
        <strain evidence="2 3">USS-CCA1</strain>
    </source>
</reference>
<comment type="caution">
    <text evidence="2">The sequence shown here is derived from an EMBL/GenBank/DDBJ whole genome shotgun (WGS) entry which is preliminary data.</text>
</comment>
<evidence type="ECO:0000259" key="1">
    <source>
        <dbReference type="Pfam" id="PF02900"/>
    </source>
</evidence>
<sequence length="294" mass="32700">MGEIVGAGLVAHVPTIVLPEETRRELNEGKEISLVPGLERLRREVLDVLAPDTIVVFDTHWFTTVEFVVAAHDRRRGHYTSEELPRGMAAVPYDFPGDPELAKALAAEADEVDECWITAIDDPYLPVHYPTINLLPFLQGDERWVSVSVCQTAEPRDYLAVGACLGRAVEKLDRRVVLLASGAMSHTFWSLRELRKHEASDPVHLFTEEAAAADRRILDAWERGDHAAVVDGMPDYAAFKPEGRFGHYLMMVGAVGGRDCRAVGRPFSDYENSIGTAQIHVWFDRPDGGWTAAR</sequence>
<evidence type="ECO:0000313" key="3">
    <source>
        <dbReference type="Proteomes" id="UP000437736"/>
    </source>
</evidence>
<dbReference type="Pfam" id="PF02900">
    <property type="entry name" value="LigB"/>
    <property type="match status" value="1"/>
</dbReference>
<organism evidence="2 3">
    <name type="scientific">Acidiferrimicrobium australe</name>
    <dbReference type="NCBI Taxonomy" id="2664430"/>
    <lineage>
        <taxon>Bacteria</taxon>
        <taxon>Bacillati</taxon>
        <taxon>Actinomycetota</taxon>
        <taxon>Acidimicrobiia</taxon>
        <taxon>Acidimicrobiales</taxon>
        <taxon>Acidimicrobiaceae</taxon>
        <taxon>Acidiferrimicrobium</taxon>
    </lineage>
</organism>
<keyword evidence="3" id="KW-1185">Reference proteome</keyword>
<accession>A0ABW9QPT7</accession>
<evidence type="ECO:0000313" key="2">
    <source>
        <dbReference type="EMBL" id="MST31832.1"/>
    </source>
</evidence>